<dbReference type="Pfam" id="PF00078">
    <property type="entry name" value="RVT_1"/>
    <property type="match status" value="1"/>
</dbReference>
<keyword evidence="3" id="KW-1185">Reference proteome</keyword>
<dbReference type="EMBL" id="OU898277">
    <property type="protein sequence ID" value="CAG9828874.1"/>
    <property type="molecule type" value="Genomic_DNA"/>
</dbReference>
<dbReference type="InterPro" id="IPR029063">
    <property type="entry name" value="SAM-dependent_MTases_sf"/>
</dbReference>
<dbReference type="SUPFAM" id="SSF53335">
    <property type="entry name" value="S-adenosyl-L-methionine-dependent methyltransferases"/>
    <property type="match status" value="1"/>
</dbReference>
<feature type="domain" description="Reverse transcriptase" evidence="1">
    <location>
        <begin position="299"/>
        <end position="528"/>
    </location>
</feature>
<dbReference type="CDD" id="cd01650">
    <property type="entry name" value="RT_nLTR_like"/>
    <property type="match status" value="1"/>
</dbReference>
<dbReference type="Pfam" id="PF08242">
    <property type="entry name" value="Methyltransf_12"/>
    <property type="match status" value="1"/>
</dbReference>
<accession>A0A9N9SQS8</accession>
<dbReference type="Proteomes" id="UP001153709">
    <property type="component" value="Chromosome 2"/>
</dbReference>
<dbReference type="PROSITE" id="PS50878">
    <property type="entry name" value="RT_POL"/>
    <property type="match status" value="1"/>
</dbReference>
<dbReference type="CDD" id="cd02440">
    <property type="entry name" value="AdoMet_MTases"/>
    <property type="match status" value="1"/>
</dbReference>
<proteinExistence type="predicted"/>
<gene>
    <name evidence="2" type="ORF">DIABBA_LOCUS2759</name>
</gene>
<organism evidence="2 3">
    <name type="scientific">Diabrotica balteata</name>
    <name type="common">Banded cucumber beetle</name>
    <dbReference type="NCBI Taxonomy" id="107213"/>
    <lineage>
        <taxon>Eukaryota</taxon>
        <taxon>Metazoa</taxon>
        <taxon>Ecdysozoa</taxon>
        <taxon>Arthropoda</taxon>
        <taxon>Hexapoda</taxon>
        <taxon>Insecta</taxon>
        <taxon>Pterygota</taxon>
        <taxon>Neoptera</taxon>
        <taxon>Endopterygota</taxon>
        <taxon>Coleoptera</taxon>
        <taxon>Polyphaga</taxon>
        <taxon>Cucujiformia</taxon>
        <taxon>Chrysomeloidea</taxon>
        <taxon>Chrysomelidae</taxon>
        <taxon>Galerucinae</taxon>
        <taxon>Diabroticina</taxon>
        <taxon>Diabroticites</taxon>
        <taxon>Diabrotica</taxon>
    </lineage>
</organism>
<dbReference type="SUPFAM" id="SSF56672">
    <property type="entry name" value="DNA/RNA polymerases"/>
    <property type="match status" value="1"/>
</dbReference>
<evidence type="ECO:0000313" key="2">
    <source>
        <dbReference type="EMBL" id="CAG9828874.1"/>
    </source>
</evidence>
<dbReference type="PANTHER" id="PTHR19446">
    <property type="entry name" value="REVERSE TRANSCRIPTASES"/>
    <property type="match status" value="1"/>
</dbReference>
<name>A0A9N9SQS8_DIABA</name>
<protein>
    <recommendedName>
        <fullName evidence="1">Reverse transcriptase domain-containing protein</fullName>
    </recommendedName>
</protein>
<evidence type="ECO:0000313" key="3">
    <source>
        <dbReference type="Proteomes" id="UP001153709"/>
    </source>
</evidence>
<dbReference type="InterPro" id="IPR043502">
    <property type="entry name" value="DNA/RNA_pol_sf"/>
</dbReference>
<evidence type="ECO:0000259" key="1">
    <source>
        <dbReference type="PROSITE" id="PS50878"/>
    </source>
</evidence>
<reference evidence="2" key="1">
    <citation type="submission" date="2022-01" db="EMBL/GenBank/DDBJ databases">
        <authorList>
            <person name="King R."/>
        </authorList>
    </citation>
    <scope>NUCLEOTIDE SEQUENCE</scope>
</reference>
<dbReference type="AlphaFoldDB" id="A0A9N9SQS8"/>
<dbReference type="InterPro" id="IPR013217">
    <property type="entry name" value="Methyltransf_12"/>
</dbReference>
<dbReference type="InterPro" id="IPR000477">
    <property type="entry name" value="RT_dom"/>
</dbReference>
<dbReference type="OrthoDB" id="6769832at2759"/>
<dbReference type="Gene3D" id="3.40.50.150">
    <property type="entry name" value="Vaccinia Virus protein VP39"/>
    <property type="match status" value="1"/>
</dbReference>
<dbReference type="GO" id="GO:0071897">
    <property type="term" value="P:DNA biosynthetic process"/>
    <property type="evidence" value="ECO:0007669"/>
    <property type="project" value="UniProtKB-ARBA"/>
</dbReference>
<sequence>MAMVLPELYNQCNDLTVSTTKDHLSKYKHLIKWKNEESIMELGVGDGNCSMYCLQPFLPNHYKEFVAMDISEAMLEYAKNNINLPNTRFVQCDVGSKDIDDEFIEKFDHIFSFYCIHMIENIRTKGNNYPKEIRELIVEKRKLRKKWQQYRAPRDKTSLNNATQKLKREIQNTKNSTINYFLSNITADQNTDYSLWKATKRLKRPIIHSPPIKLENGNWARNQLKSTFKPNDNDSEELRWEEPFQTDERITLTSLREVSTEIKENINPKKAPGYDLITGELLKNLPRKAIVKLTHLINAALRLRYILRLWKVAEVIMIAKPGKSPNEVTSYRPISLLPVMSKLFEKLLLKRLKPIIERKNLIPNHQFGFRNQHSTKDQVHRITNIIEKTLEENKVCSTIFLDVAQAFDKVRHDGLNYKLRRFMPKQCSEILKSYFANRYFRVKQEEVYTDLREIKAGVPQGSVLGPELEQNTIATFADDTAILAIRDTSEEATDKLQLSVNKIHNWTRKWRIKLNETKSAHINFTNKK</sequence>